<dbReference type="Proteomes" id="UP000465810">
    <property type="component" value="Unassembled WGS sequence"/>
</dbReference>
<protein>
    <submittedName>
        <fullName evidence="2">Uncharacterized protein</fullName>
    </submittedName>
</protein>
<feature type="region of interest" description="Disordered" evidence="1">
    <location>
        <begin position="305"/>
        <end position="337"/>
    </location>
</feature>
<evidence type="ECO:0000256" key="1">
    <source>
        <dbReference type="SAM" id="MobiDB-lite"/>
    </source>
</evidence>
<gene>
    <name evidence="2" type="ORF">GR702_19050</name>
</gene>
<comment type="caution">
    <text evidence="2">The sequence shown here is derived from an EMBL/GenBank/DDBJ whole genome shotgun (WGS) entry which is preliminary data.</text>
</comment>
<reference evidence="2 3" key="1">
    <citation type="submission" date="2019-12" db="EMBL/GenBank/DDBJ databases">
        <authorList>
            <person name="Feng G."/>
            <person name="Zhu H."/>
        </authorList>
    </citation>
    <scope>NUCLEOTIDE SEQUENCE [LARGE SCALE GENOMIC DNA]</scope>
    <source>
        <strain evidence="2 3">FGD1</strain>
    </source>
</reference>
<name>A0A7X4K876_9SPHN</name>
<proteinExistence type="predicted"/>
<dbReference type="AlphaFoldDB" id="A0A7X4K876"/>
<accession>A0A7X4K876</accession>
<keyword evidence="3" id="KW-1185">Reference proteome</keyword>
<sequence length="337" mass="36814">MQTITRSSSDVRKLVRIWPFIPMQGYPEETKFIVRMILSLFALCMACSPAVEHGDEGGPQSTSTFRTQTKAPSPNYRILLNQPAAGGHGALRQEATSPLPRDAKAIGDAWIARLKKRGALLGYGLAGKGSAGPVEMIDTGLTQQEFDNWAKENGWRVPGHISWSFVPKMSIPPVSEAAKGAIRVWPASKARTGLQHQALYHGRVELRDGCFFVGLSGQPVDKLAWFHSEMGLDIDQSGYFILRERVGGKTLARLGEDMNWGGPATADIDKETAQALQDACGPGELYVVGSPEASERFLTQYPHLREPSVPPPAPPNKIEIGRCWTAPAKPPHREQLA</sequence>
<evidence type="ECO:0000313" key="2">
    <source>
        <dbReference type="EMBL" id="MYL99861.1"/>
    </source>
</evidence>
<dbReference type="EMBL" id="WVTD01000021">
    <property type="protein sequence ID" value="MYL99861.1"/>
    <property type="molecule type" value="Genomic_DNA"/>
</dbReference>
<evidence type="ECO:0000313" key="3">
    <source>
        <dbReference type="Proteomes" id="UP000465810"/>
    </source>
</evidence>
<organism evidence="2 3">
    <name type="scientific">Novosphingobium silvae</name>
    <dbReference type="NCBI Taxonomy" id="2692619"/>
    <lineage>
        <taxon>Bacteria</taxon>
        <taxon>Pseudomonadati</taxon>
        <taxon>Pseudomonadota</taxon>
        <taxon>Alphaproteobacteria</taxon>
        <taxon>Sphingomonadales</taxon>
        <taxon>Sphingomonadaceae</taxon>
        <taxon>Novosphingobium</taxon>
    </lineage>
</organism>